<dbReference type="AlphaFoldDB" id="A0A6J5U9C4"/>
<evidence type="ECO:0000313" key="1">
    <source>
        <dbReference type="EMBL" id="CAB4272849.1"/>
    </source>
</evidence>
<gene>
    <name evidence="1" type="ORF">CURHAP_LOCUS19695</name>
</gene>
<accession>A0A6J5U9C4</accession>
<proteinExistence type="predicted"/>
<dbReference type="EMBL" id="CAEKDK010000003">
    <property type="protein sequence ID" value="CAB4272849.1"/>
    <property type="molecule type" value="Genomic_DNA"/>
</dbReference>
<evidence type="ECO:0000313" key="2">
    <source>
        <dbReference type="Proteomes" id="UP000507222"/>
    </source>
</evidence>
<protein>
    <submittedName>
        <fullName evidence="1">Uncharacterized protein</fullName>
    </submittedName>
</protein>
<organism evidence="1 2">
    <name type="scientific">Prunus armeniaca</name>
    <name type="common">Apricot</name>
    <name type="synonym">Armeniaca vulgaris</name>
    <dbReference type="NCBI Taxonomy" id="36596"/>
    <lineage>
        <taxon>Eukaryota</taxon>
        <taxon>Viridiplantae</taxon>
        <taxon>Streptophyta</taxon>
        <taxon>Embryophyta</taxon>
        <taxon>Tracheophyta</taxon>
        <taxon>Spermatophyta</taxon>
        <taxon>Magnoliopsida</taxon>
        <taxon>eudicotyledons</taxon>
        <taxon>Gunneridae</taxon>
        <taxon>Pentapetalae</taxon>
        <taxon>rosids</taxon>
        <taxon>fabids</taxon>
        <taxon>Rosales</taxon>
        <taxon>Rosaceae</taxon>
        <taxon>Amygdaloideae</taxon>
        <taxon>Amygdaleae</taxon>
        <taxon>Prunus</taxon>
    </lineage>
</organism>
<reference evidence="1 2" key="1">
    <citation type="submission" date="2020-05" db="EMBL/GenBank/DDBJ databases">
        <authorList>
            <person name="Campoy J."/>
            <person name="Schneeberger K."/>
            <person name="Spophaly S."/>
        </authorList>
    </citation>
    <scope>NUCLEOTIDE SEQUENCE [LARGE SCALE GENOMIC DNA]</scope>
    <source>
        <strain evidence="1">PruArmRojPasFocal</strain>
    </source>
</reference>
<dbReference type="Proteomes" id="UP000507222">
    <property type="component" value="Unassembled WGS sequence"/>
</dbReference>
<name>A0A6J5U9C4_PRUAR</name>
<sequence length="74" mass="8228">MSGNCLKSLLYCTTTKRARTRPKVQTATNNIEPEVGTVEEKTDEGEDQNDPWKKLKDFAGSVANGALKWLTDNL</sequence>